<feature type="compositionally biased region" description="Polar residues" evidence="5">
    <location>
        <begin position="1"/>
        <end position="13"/>
    </location>
</feature>
<evidence type="ECO:0000256" key="2">
    <source>
        <dbReference type="ARBA" id="ARBA00046280"/>
    </source>
</evidence>
<dbReference type="AlphaFoldDB" id="A0A3M7EBK0"/>
<dbReference type="EMBL" id="QWIP01000096">
    <property type="protein sequence ID" value="RMY73444.1"/>
    <property type="molecule type" value="Genomic_DNA"/>
</dbReference>
<feature type="compositionally biased region" description="Low complexity" evidence="5">
    <location>
        <begin position="95"/>
        <end position="104"/>
    </location>
</feature>
<dbReference type="FunFam" id="1.10.472.80:FF:000005">
    <property type="entry name" value="TBC1 domain family member 15"/>
    <property type="match status" value="1"/>
</dbReference>
<evidence type="ECO:0000313" key="10">
    <source>
        <dbReference type="Proteomes" id="UP000269276"/>
    </source>
</evidence>
<comment type="caution">
    <text evidence="9">The sequence shown here is derived from an EMBL/GenBank/DDBJ whole genome shotgun (WGS) entry which is preliminary data.</text>
</comment>
<feature type="region of interest" description="Disordered" evidence="5">
    <location>
        <begin position="1"/>
        <end position="46"/>
    </location>
</feature>
<dbReference type="Gene3D" id="1.20.5.110">
    <property type="match status" value="1"/>
</dbReference>
<evidence type="ECO:0000256" key="1">
    <source>
        <dbReference type="ARBA" id="ARBA00022468"/>
    </source>
</evidence>
<dbReference type="PROSITE" id="PS50086">
    <property type="entry name" value="TBC_RABGAP"/>
    <property type="match status" value="1"/>
</dbReference>
<dbReference type="VEuPathDB" id="FungiDB:BTJ68_05243"/>
<keyword evidence="1" id="KW-0343">GTPase activation</keyword>
<feature type="region of interest" description="Disordered" evidence="5">
    <location>
        <begin position="972"/>
        <end position="1002"/>
    </location>
</feature>
<dbReference type="GO" id="GO:0012505">
    <property type="term" value="C:endomembrane system"/>
    <property type="evidence" value="ECO:0007669"/>
    <property type="project" value="UniProtKB-SubCell"/>
</dbReference>
<dbReference type="InterPro" id="IPR000195">
    <property type="entry name" value="Rab-GAP-TBC_dom"/>
</dbReference>
<feature type="domain" description="T-SNARE coiled-coil homology" evidence="8">
    <location>
        <begin position="1009"/>
        <end position="1071"/>
    </location>
</feature>
<dbReference type="InterPro" id="IPR021935">
    <property type="entry name" value="SGSM1/2_RBD"/>
</dbReference>
<dbReference type="OrthoDB" id="10264062at2759"/>
<dbReference type="InterPro" id="IPR039899">
    <property type="entry name" value="BET1_SNARE"/>
</dbReference>
<dbReference type="Proteomes" id="UP000269276">
    <property type="component" value="Unassembled WGS sequence"/>
</dbReference>
<dbReference type="PROSITE" id="PS50192">
    <property type="entry name" value="T_SNARE"/>
    <property type="match status" value="1"/>
</dbReference>
<feature type="domain" description="Rab-GAP TBC" evidence="7">
    <location>
        <begin position="458"/>
        <end position="686"/>
    </location>
</feature>
<dbReference type="Pfam" id="PF12068">
    <property type="entry name" value="PH_RBD"/>
    <property type="match status" value="1"/>
</dbReference>
<feature type="region of interest" description="Disordered" evidence="5">
    <location>
        <begin position="870"/>
        <end position="889"/>
    </location>
</feature>
<keyword evidence="6" id="KW-0812">Transmembrane</keyword>
<dbReference type="VEuPathDB" id="FungiDB:BTJ68_01750"/>
<feature type="region of interest" description="Disordered" evidence="5">
    <location>
        <begin position="84"/>
        <end position="104"/>
    </location>
</feature>
<organism evidence="9 10">
    <name type="scientific">Hortaea werneckii</name>
    <name type="common">Black yeast</name>
    <name type="synonym">Cladosporium werneckii</name>
    <dbReference type="NCBI Taxonomy" id="91943"/>
    <lineage>
        <taxon>Eukaryota</taxon>
        <taxon>Fungi</taxon>
        <taxon>Dikarya</taxon>
        <taxon>Ascomycota</taxon>
        <taxon>Pezizomycotina</taxon>
        <taxon>Dothideomycetes</taxon>
        <taxon>Dothideomycetidae</taxon>
        <taxon>Mycosphaerellales</taxon>
        <taxon>Teratosphaeriaceae</taxon>
        <taxon>Hortaea</taxon>
    </lineage>
</organism>
<dbReference type="SUPFAM" id="SSF58038">
    <property type="entry name" value="SNARE fusion complex"/>
    <property type="match status" value="1"/>
</dbReference>
<comment type="subcellular location">
    <subcellularLocation>
        <location evidence="2">Endomembrane system</location>
        <topology evidence="2">Single-pass type IV membrane protein</topology>
    </subcellularLocation>
</comment>
<proteinExistence type="predicted"/>
<sequence length="1099" mass="123582">MSSPPTHSTTVHDASQDPPSPPSPTASFYDMSDDEEGEYSTIRHSKTGRGVKLLYAKSKVYIHPTPSAKDNIPGYVALLQQKPAGESIGSPPTTPGAGSSSGARRAADASSLLLAWVPESSLGEASEIYTKVDMADSDSPPKQSYLVPPPPITTTHSSSLGTYAFAVPLSEIFSIMVRPPNSGWWFGSIIINTRAGDSFPPLFFHDSECQSTIAQRKKLQRENFSIDAAETGGVFWGGDQVITWLKKYVNVERSGQEPSVFLVEPSQADMVSFVSGGKPTPDKVKNVLQGKHRDEPMQKKQQNQGDAVMKALTQARWNFLEKMSQVTTFTRRTAQNLAENKNVPPQVRRLMQNPQVQTVSDEFDSARLYLARWAMGIAEQSEKERNQRIWTAKDVLEMEESEVGEFELLDMEAQGLSLADRRRPVTLKEWNSYFSSATGQLERTSDEVKERIFHGGLDPEDGVRKEAWLFLLGVYEWDSTREERHAKMNSLRDEYIRLKGSWWERMVDEQGTLEEREWWKEQKMRIEKDVHRTDRHIPLFAGEDIPHPDPDSPFAEAGTNVHLEQMKDMLLTYNEYNRDLGYVQGMSDLLAPIYAVEQDDAVAFWGFVGFMKRMERNFLRDQSGMRLQLLTLDHLCQLLDPKLYEHLERLDSTNFFFFFRMLLVWFKREFSFSDILRLYEGLWTDYLSANFHMFIAMAILEKHRDVILQHLRGFDEVLKYVNELSGTIDLPSTLVRAEGLFRRFQRTVEAIDKKSNFPAPSVRQRLPQPPSPSAARPGSDGRPRQASSSHAQGKQPVGSGASASGRERTVGGHVAAGVGAQREKVISPELRFLLSRELPKLDKTELRAHGVPKHMCNTALGVVDVVDSETAKERIQPQPRELPRPPLPKTATSLLSTLAMASRFQRDSRNALFSSYDAQTRSRPSSAAPTPGPGSSSRNAPYSTFHTNNSSPYAFSDSTNYLSAQPPSGAGFSAYPGANGDAGGRKSGDSGFRPATPNKKGQYSNAVMEELESQNDDEAGEMSKKVRMLKDLTMAIGDEIRDSTAFAEKMNDQFEGTKNRIRGTMNRMLRMAERTGVGWRIWLGFFVFIFLLFVYVWLF</sequence>
<evidence type="ECO:0000313" key="9">
    <source>
        <dbReference type="EMBL" id="RMY73444.1"/>
    </source>
</evidence>
<feature type="transmembrane region" description="Helical" evidence="6">
    <location>
        <begin position="1077"/>
        <end position="1098"/>
    </location>
</feature>
<feature type="compositionally biased region" description="Low complexity" evidence="5">
    <location>
        <begin position="921"/>
        <end position="937"/>
    </location>
</feature>
<accession>A0A3M7EBK0</accession>
<dbReference type="SMART" id="SM00164">
    <property type="entry name" value="TBC"/>
    <property type="match status" value="1"/>
</dbReference>
<dbReference type="Pfam" id="PF00566">
    <property type="entry name" value="RabGAP-TBC"/>
    <property type="match status" value="1"/>
</dbReference>
<evidence type="ECO:0000256" key="3">
    <source>
        <dbReference type="ARBA" id="ARBA00072091"/>
    </source>
</evidence>
<dbReference type="Gene3D" id="1.10.472.80">
    <property type="entry name" value="Ypt/Rab-GAP domain of gyp1p, domain 3"/>
    <property type="match status" value="1"/>
</dbReference>
<dbReference type="FunFam" id="1.10.8.270:FF:000032">
    <property type="entry name" value="GTPase activating protein (Gyp7)"/>
    <property type="match status" value="1"/>
</dbReference>
<evidence type="ECO:0000259" key="8">
    <source>
        <dbReference type="PROSITE" id="PS50192"/>
    </source>
</evidence>
<evidence type="ECO:0000259" key="7">
    <source>
        <dbReference type="PROSITE" id="PS50086"/>
    </source>
</evidence>
<keyword evidence="6" id="KW-1133">Transmembrane helix</keyword>
<dbReference type="CDD" id="cd15853">
    <property type="entry name" value="SNARE_Bet1"/>
    <property type="match status" value="1"/>
</dbReference>
<dbReference type="Gene3D" id="1.10.8.270">
    <property type="entry name" value="putative rabgap domain of human tbc1 domain family member 14 like domains"/>
    <property type="match status" value="1"/>
</dbReference>
<dbReference type="InterPro" id="IPR035969">
    <property type="entry name" value="Rab-GAP_TBC_sf"/>
</dbReference>
<dbReference type="PANTHER" id="PTHR22957:SF502">
    <property type="entry name" value="SMALL G PROTEIN SIGNALING MODULATOR 2-RELATED"/>
    <property type="match status" value="1"/>
</dbReference>
<feature type="region of interest" description="Disordered" evidence="5">
    <location>
        <begin position="915"/>
        <end position="945"/>
    </location>
</feature>
<dbReference type="SUPFAM" id="SSF47923">
    <property type="entry name" value="Ypt/Rab-GAP domain of gyp1p"/>
    <property type="match status" value="2"/>
</dbReference>
<dbReference type="PANTHER" id="PTHR22957">
    <property type="entry name" value="TBC1 DOMAIN FAMILY MEMBER GTPASE-ACTIVATING PROTEIN"/>
    <property type="match status" value="1"/>
</dbReference>
<dbReference type="InterPro" id="IPR000727">
    <property type="entry name" value="T_SNARE_dom"/>
</dbReference>
<evidence type="ECO:0000256" key="5">
    <source>
        <dbReference type="SAM" id="MobiDB-lite"/>
    </source>
</evidence>
<evidence type="ECO:0000256" key="6">
    <source>
        <dbReference type="SAM" id="Phobius"/>
    </source>
</evidence>
<reference evidence="9 10" key="1">
    <citation type="journal article" date="2018" name="BMC Genomics">
        <title>Genomic evidence for intraspecific hybridization in a clonal and extremely halotolerant yeast.</title>
        <authorList>
            <person name="Gostincar C."/>
            <person name="Stajich J.E."/>
            <person name="Zupancic J."/>
            <person name="Zalar P."/>
            <person name="Gunde-Cimerman N."/>
        </authorList>
    </citation>
    <scope>NUCLEOTIDE SEQUENCE [LARGE SCALE GENOMIC DNA]</scope>
    <source>
        <strain evidence="9 10">EXF-2682</strain>
    </source>
</reference>
<name>A0A3M7EBK0_HORWE</name>
<keyword evidence="6" id="KW-0472">Membrane</keyword>
<protein>
    <recommendedName>
        <fullName evidence="3">GTPase-activating protein GYP7</fullName>
    </recommendedName>
    <alternativeName>
        <fullName evidence="4">GAP for YPT7</fullName>
    </alternativeName>
</protein>
<feature type="region of interest" description="Disordered" evidence="5">
    <location>
        <begin position="758"/>
        <end position="816"/>
    </location>
</feature>
<dbReference type="GO" id="GO:0005096">
    <property type="term" value="F:GTPase activator activity"/>
    <property type="evidence" value="ECO:0007669"/>
    <property type="project" value="UniProtKB-KW"/>
</dbReference>
<gene>
    <name evidence="9" type="ORF">D0863_03854</name>
</gene>
<dbReference type="GO" id="GO:0005737">
    <property type="term" value="C:cytoplasm"/>
    <property type="evidence" value="ECO:0007669"/>
    <property type="project" value="UniProtKB-ARBA"/>
</dbReference>
<evidence type="ECO:0000256" key="4">
    <source>
        <dbReference type="ARBA" id="ARBA00082648"/>
    </source>
</evidence>